<proteinExistence type="predicted"/>
<dbReference type="PANTHER" id="PTHR41771:SF1">
    <property type="entry name" value="MEMBRANE PROTEIN"/>
    <property type="match status" value="1"/>
</dbReference>
<feature type="transmembrane region" description="Helical" evidence="1">
    <location>
        <begin position="116"/>
        <end position="132"/>
    </location>
</feature>
<dbReference type="STRING" id="1847728.BTM29_02310"/>
<dbReference type="KEGG" id="lalw:BTM29_02310"/>
<organism evidence="2 3">
    <name type="scientific">Companilactobacillus allii</name>
    <dbReference type="NCBI Taxonomy" id="1847728"/>
    <lineage>
        <taxon>Bacteria</taxon>
        <taxon>Bacillati</taxon>
        <taxon>Bacillota</taxon>
        <taxon>Bacilli</taxon>
        <taxon>Lactobacillales</taxon>
        <taxon>Lactobacillaceae</taxon>
        <taxon>Companilactobacillus</taxon>
    </lineage>
</organism>
<dbReference type="InterPro" id="IPR012507">
    <property type="entry name" value="YibE_F"/>
</dbReference>
<dbReference type="OrthoDB" id="5753718at2"/>
<dbReference type="PANTHER" id="PTHR41771">
    <property type="entry name" value="MEMBRANE PROTEIN-RELATED"/>
    <property type="match status" value="1"/>
</dbReference>
<feature type="transmembrane region" description="Helical" evidence="1">
    <location>
        <begin position="164"/>
        <end position="185"/>
    </location>
</feature>
<dbReference type="RefSeq" id="WP_076613962.1">
    <property type="nucleotide sequence ID" value="NZ_CP019323.1"/>
</dbReference>
<gene>
    <name evidence="2" type="ORF">BTM29_02310</name>
</gene>
<dbReference type="Pfam" id="PF07907">
    <property type="entry name" value="YibE_F"/>
    <property type="match status" value="1"/>
</dbReference>
<keyword evidence="3" id="KW-1185">Reference proteome</keyword>
<feature type="transmembrane region" description="Helical" evidence="1">
    <location>
        <begin position="139"/>
        <end position="158"/>
    </location>
</feature>
<sequence length="358" mass="39838">MSKKYLKIIIVVALMSVATIFTHFDSFLYSQPVIKVESVKILNKEKNTDEYKNTDTQVTQRVNGRFLNTSKRGNKISLKNTYYQSQLTDQQFRKGQQVLLTKAGGHYSLNDVKRDTVVVFAISLVVILLFCMEFSRGKLFTSVLLNLVVYYGFIKLLINTRNSALLLLTIIMALLISAIALIVILGPTMDALMAYSSTVIATTVSIVLSIFLMKLSGYSSIHLELTDFGLQPYFSVFISQVILSVLGVILDETMDISSSLIEMKKEVSDVTEKKLFKSGINIGRELIGPLINILLFIVIAEHLNVVLLYLSNGNSIGYTFEMTLSLGFAQLLISAIGIVLTVPITSFIASKMISRRPV</sequence>
<accession>A0A1P8Q0R5</accession>
<protein>
    <recommendedName>
        <fullName evidence="4">YibE/F family protein</fullName>
    </recommendedName>
</protein>
<keyword evidence="1" id="KW-1133">Transmembrane helix</keyword>
<evidence type="ECO:0000313" key="2">
    <source>
        <dbReference type="EMBL" id="APX71458.1"/>
    </source>
</evidence>
<reference evidence="3" key="1">
    <citation type="submission" date="2016-12" db="EMBL/GenBank/DDBJ databases">
        <authorList>
            <person name="Jung M.Y."/>
            <person name="Lee S.H."/>
        </authorList>
    </citation>
    <scope>NUCLEOTIDE SEQUENCE [LARGE SCALE GENOMIC DNA]</scope>
    <source>
        <strain evidence="3">WiKim39</strain>
    </source>
</reference>
<dbReference type="EMBL" id="CP019323">
    <property type="protein sequence ID" value="APX71458.1"/>
    <property type="molecule type" value="Genomic_DNA"/>
</dbReference>
<keyword evidence="1" id="KW-0812">Transmembrane</keyword>
<dbReference type="AlphaFoldDB" id="A0A1P8Q0R5"/>
<name>A0A1P8Q0R5_9LACO</name>
<feature type="transmembrane region" description="Helical" evidence="1">
    <location>
        <begin position="286"/>
        <end position="310"/>
    </location>
</feature>
<keyword evidence="1" id="KW-0472">Membrane</keyword>
<evidence type="ECO:0000256" key="1">
    <source>
        <dbReference type="SAM" id="Phobius"/>
    </source>
</evidence>
<dbReference type="Proteomes" id="UP000187499">
    <property type="component" value="Chromosome"/>
</dbReference>
<evidence type="ECO:0000313" key="3">
    <source>
        <dbReference type="Proteomes" id="UP000187499"/>
    </source>
</evidence>
<feature type="transmembrane region" description="Helical" evidence="1">
    <location>
        <begin position="192"/>
        <end position="213"/>
    </location>
</feature>
<feature type="transmembrane region" description="Helical" evidence="1">
    <location>
        <begin position="233"/>
        <end position="250"/>
    </location>
</feature>
<evidence type="ECO:0008006" key="4">
    <source>
        <dbReference type="Google" id="ProtNLM"/>
    </source>
</evidence>
<feature type="transmembrane region" description="Helical" evidence="1">
    <location>
        <begin position="322"/>
        <end position="349"/>
    </location>
</feature>
<feature type="transmembrane region" description="Helical" evidence="1">
    <location>
        <begin position="5"/>
        <end position="24"/>
    </location>
</feature>